<dbReference type="Pfam" id="PF13472">
    <property type="entry name" value="Lipase_GDSL_2"/>
    <property type="match status" value="1"/>
</dbReference>
<dbReference type="InterPro" id="IPR051532">
    <property type="entry name" value="Ester_Hydrolysis_Enzymes"/>
</dbReference>
<dbReference type="Proteomes" id="UP000316476">
    <property type="component" value="Unassembled WGS sequence"/>
</dbReference>
<evidence type="ECO:0000259" key="2">
    <source>
        <dbReference type="Pfam" id="PF13472"/>
    </source>
</evidence>
<feature type="chain" id="PRO_5022800038" description="SGNH hydrolase-type esterase domain-containing protein" evidence="1">
    <location>
        <begin position="28"/>
        <end position="260"/>
    </location>
</feature>
<proteinExistence type="predicted"/>
<protein>
    <recommendedName>
        <fullName evidence="2">SGNH hydrolase-type esterase domain-containing protein</fullName>
    </recommendedName>
</protein>
<dbReference type="PANTHER" id="PTHR30383:SF5">
    <property type="entry name" value="SGNH HYDROLASE-TYPE ESTERASE DOMAIN-CONTAINING PROTEIN"/>
    <property type="match status" value="1"/>
</dbReference>
<evidence type="ECO:0000313" key="3">
    <source>
        <dbReference type="EMBL" id="TWU67095.1"/>
    </source>
</evidence>
<keyword evidence="1" id="KW-0732">Signal</keyword>
<reference evidence="3 4" key="1">
    <citation type="submission" date="2019-02" db="EMBL/GenBank/DDBJ databases">
        <title>Deep-cultivation of Planctomycetes and their phenomic and genomic characterization uncovers novel biology.</title>
        <authorList>
            <person name="Wiegand S."/>
            <person name="Jogler M."/>
            <person name="Boedeker C."/>
            <person name="Pinto D."/>
            <person name="Vollmers J."/>
            <person name="Rivas-Marin E."/>
            <person name="Kohn T."/>
            <person name="Peeters S.H."/>
            <person name="Heuer A."/>
            <person name="Rast P."/>
            <person name="Oberbeckmann S."/>
            <person name="Bunk B."/>
            <person name="Jeske O."/>
            <person name="Meyerdierks A."/>
            <person name="Storesund J.E."/>
            <person name="Kallscheuer N."/>
            <person name="Luecker S."/>
            <person name="Lage O.M."/>
            <person name="Pohl T."/>
            <person name="Merkel B.J."/>
            <person name="Hornburger P."/>
            <person name="Mueller R.-W."/>
            <person name="Bruemmer F."/>
            <person name="Labrenz M."/>
            <person name="Spormann A.M."/>
            <person name="Op Den Camp H."/>
            <person name="Overmann J."/>
            <person name="Amann R."/>
            <person name="Jetten M.S.M."/>
            <person name="Mascher T."/>
            <person name="Medema M.H."/>
            <person name="Devos D.P."/>
            <person name="Kaster A.-K."/>
            <person name="Ovreas L."/>
            <person name="Rohde M."/>
            <person name="Galperin M.Y."/>
            <person name="Jogler C."/>
        </authorList>
    </citation>
    <scope>NUCLEOTIDE SEQUENCE [LARGE SCALE GENOMIC DNA]</scope>
    <source>
        <strain evidence="3 4">V7</strain>
    </source>
</reference>
<gene>
    <name evidence="3" type="ORF">V7x_26680</name>
</gene>
<name>A0A5C6FZQ4_9PLAN</name>
<dbReference type="EMBL" id="SJPZ01000001">
    <property type="protein sequence ID" value="TWU67095.1"/>
    <property type="molecule type" value="Genomic_DNA"/>
</dbReference>
<dbReference type="CDD" id="cd00229">
    <property type="entry name" value="SGNH_hydrolase"/>
    <property type="match status" value="1"/>
</dbReference>
<accession>A0A5C6FZQ4</accession>
<dbReference type="GO" id="GO:0004622">
    <property type="term" value="F:phosphatidylcholine lysophospholipase activity"/>
    <property type="evidence" value="ECO:0007669"/>
    <property type="project" value="TreeGrafter"/>
</dbReference>
<comment type="caution">
    <text evidence="3">The sequence shown here is derived from an EMBL/GenBank/DDBJ whole genome shotgun (WGS) entry which is preliminary data.</text>
</comment>
<sequence precursor="true">MNRKMNIIVISAFFAACWSTIGFNVAAQEVNNSGSDQSTLGSTSVRQNAGQQNFDELKREMLLKWPNNRLVRFVFHGHSVPAGYFRGGQVRRFDSYPILFHQQLCELYPTAVIDVCTTAIGGENSKRGSRRFADEVLTLNPDVIFIDYCLNDRAIGVEAAHQYWRTMIEQALNNSVKVVLLTPTPDSHEDILDPETKLAKHSESVRSLGKEYGLPVVDSYELFRQLVAEGADVSDYLSQPNHPNRKGHQLVAERIVQLLQ</sequence>
<dbReference type="SUPFAM" id="SSF52266">
    <property type="entry name" value="SGNH hydrolase"/>
    <property type="match status" value="1"/>
</dbReference>
<feature type="signal peptide" evidence="1">
    <location>
        <begin position="1"/>
        <end position="27"/>
    </location>
</feature>
<evidence type="ECO:0000256" key="1">
    <source>
        <dbReference type="SAM" id="SignalP"/>
    </source>
</evidence>
<feature type="domain" description="SGNH hydrolase-type esterase" evidence="2">
    <location>
        <begin position="76"/>
        <end position="250"/>
    </location>
</feature>
<dbReference type="Gene3D" id="3.40.50.1110">
    <property type="entry name" value="SGNH hydrolase"/>
    <property type="match status" value="1"/>
</dbReference>
<organism evidence="3 4">
    <name type="scientific">Crateriforma conspicua</name>
    <dbReference type="NCBI Taxonomy" id="2527996"/>
    <lineage>
        <taxon>Bacteria</taxon>
        <taxon>Pseudomonadati</taxon>
        <taxon>Planctomycetota</taxon>
        <taxon>Planctomycetia</taxon>
        <taxon>Planctomycetales</taxon>
        <taxon>Planctomycetaceae</taxon>
        <taxon>Crateriforma</taxon>
    </lineage>
</organism>
<dbReference type="PROSITE" id="PS51257">
    <property type="entry name" value="PROKAR_LIPOPROTEIN"/>
    <property type="match status" value="1"/>
</dbReference>
<dbReference type="InterPro" id="IPR036514">
    <property type="entry name" value="SGNH_hydro_sf"/>
</dbReference>
<dbReference type="AlphaFoldDB" id="A0A5C6FZQ4"/>
<evidence type="ECO:0000313" key="4">
    <source>
        <dbReference type="Proteomes" id="UP000316476"/>
    </source>
</evidence>
<dbReference type="PANTHER" id="PTHR30383">
    <property type="entry name" value="THIOESTERASE 1/PROTEASE 1/LYSOPHOSPHOLIPASE L1"/>
    <property type="match status" value="1"/>
</dbReference>
<dbReference type="InterPro" id="IPR013830">
    <property type="entry name" value="SGNH_hydro"/>
</dbReference>